<dbReference type="SMART" id="SM00338">
    <property type="entry name" value="BRLZ"/>
    <property type="match status" value="1"/>
</dbReference>
<comment type="similarity">
    <text evidence="1">Belongs to the bZIP family. CNC subfamily.</text>
</comment>
<feature type="domain" description="BZIP" evidence="9">
    <location>
        <begin position="503"/>
        <end position="566"/>
    </location>
</feature>
<feature type="coiled-coil region" evidence="7">
    <location>
        <begin position="41"/>
        <end position="68"/>
    </location>
</feature>
<dbReference type="GO" id="GO:0034599">
    <property type="term" value="P:cellular response to oxidative stress"/>
    <property type="evidence" value="ECO:0007669"/>
    <property type="project" value="TreeGrafter"/>
</dbReference>
<dbReference type="Pfam" id="PF03131">
    <property type="entry name" value="bZIP_Maf"/>
    <property type="match status" value="1"/>
</dbReference>
<evidence type="ECO:0000256" key="5">
    <source>
        <dbReference type="ARBA" id="ARBA00023163"/>
    </source>
</evidence>
<sequence>MTETELPKMAKFSQQDMDLIDILWKQDVDLGAGREAFDYTHRQKENELQKERELEKEKQQQLQREQEKALLAQLHLDEETGEFVPHATPRKETQTTAMPPEATQNLIFTEEEEDAFTFDECMQLLADTFPLVEAIEIESLSLDPSILSPTDISPVMMPPHQLPLAQAPLLPTLQSPPKTPQDLQQTWMELLTIPELQQCMNMQIEDMLEPTSSTATSGLTEIQDESYWFYENNLTDAGSNTASTDTVSPEYLPTSEGTLTSVLPPDDLNQTTQKSLDLNSTFGEDCNMCYMNLTSTHENSASPAASSGHEGSPLAEVPKEPLLKPMGNSKFTPEEGCESSMPEMMADFPDSDSSLSLDSSSKSSLPEKPVNMDDSSDNSDTEEEMDMEEMELKPRSAEDDYTEMFTSSFQVDDYDTPSSVTSSQSQSQGTKPDLAEYSDHSKPPFTKDKPKRSAGSRSRLSRDERRAKALQIPITVDMIINLPVDEFNEVMSKQQLSEAQLLLVRDIRRRGKNKVAAQNCRKRKMENVVGLEYELDSLKEERDRLLREKAETRSSLQDMKQQLESLYLEVFSLLSDEEGKPYSPREFSLEQTSDGNVFLIPRTTTTVAKRHEK</sequence>
<dbReference type="EMBL" id="JAINUG010000058">
    <property type="protein sequence ID" value="KAJ8403361.1"/>
    <property type="molecule type" value="Genomic_DNA"/>
</dbReference>
<dbReference type="InterPro" id="IPR008917">
    <property type="entry name" value="TF_DNA-bd_sf"/>
</dbReference>
<keyword evidence="7" id="KW-0175">Coiled coil</keyword>
<feature type="compositionally biased region" description="Basic and acidic residues" evidence="8">
    <location>
        <begin position="433"/>
        <end position="448"/>
    </location>
</feature>
<organism evidence="10 11">
    <name type="scientific">Aldrovandia affinis</name>
    <dbReference type="NCBI Taxonomy" id="143900"/>
    <lineage>
        <taxon>Eukaryota</taxon>
        <taxon>Metazoa</taxon>
        <taxon>Chordata</taxon>
        <taxon>Craniata</taxon>
        <taxon>Vertebrata</taxon>
        <taxon>Euteleostomi</taxon>
        <taxon>Actinopterygii</taxon>
        <taxon>Neopterygii</taxon>
        <taxon>Teleostei</taxon>
        <taxon>Notacanthiformes</taxon>
        <taxon>Halosauridae</taxon>
        <taxon>Aldrovandia</taxon>
    </lineage>
</organism>
<dbReference type="PROSITE" id="PS50217">
    <property type="entry name" value="BZIP"/>
    <property type="match status" value="1"/>
</dbReference>
<feature type="region of interest" description="Disordered" evidence="8">
    <location>
        <begin position="411"/>
        <end position="465"/>
    </location>
</feature>
<keyword evidence="2" id="KW-0805">Transcription regulation</keyword>
<dbReference type="GO" id="GO:0000978">
    <property type="term" value="F:RNA polymerase II cis-regulatory region sequence-specific DNA binding"/>
    <property type="evidence" value="ECO:0007669"/>
    <property type="project" value="InterPro"/>
</dbReference>
<feature type="coiled-coil region" evidence="7">
    <location>
        <begin position="521"/>
        <end position="569"/>
    </location>
</feature>
<evidence type="ECO:0000313" key="10">
    <source>
        <dbReference type="EMBL" id="KAJ8403361.1"/>
    </source>
</evidence>
<name>A0AAD7WNA6_9TELE</name>
<keyword evidence="6" id="KW-0539">Nucleus</keyword>
<dbReference type="PROSITE" id="PS00036">
    <property type="entry name" value="BZIP_BASIC"/>
    <property type="match status" value="1"/>
</dbReference>
<protein>
    <recommendedName>
        <fullName evidence="9">BZIP domain-containing protein</fullName>
    </recommendedName>
</protein>
<evidence type="ECO:0000256" key="6">
    <source>
        <dbReference type="ARBA" id="ARBA00023242"/>
    </source>
</evidence>
<accession>A0AAD7WNA6</accession>
<feature type="compositionally biased region" description="Low complexity" evidence="8">
    <location>
        <begin position="351"/>
        <end position="364"/>
    </location>
</feature>
<proteinExistence type="inferred from homology"/>
<dbReference type="SUPFAM" id="SSF47454">
    <property type="entry name" value="A DNA-binding domain in eukaryotic transcription factors"/>
    <property type="match status" value="1"/>
</dbReference>
<dbReference type="InterPro" id="IPR004827">
    <property type="entry name" value="bZIP"/>
</dbReference>
<evidence type="ECO:0000256" key="7">
    <source>
        <dbReference type="SAM" id="Coils"/>
    </source>
</evidence>
<dbReference type="InterPro" id="IPR046347">
    <property type="entry name" value="bZIP_sf"/>
</dbReference>
<dbReference type="Gene3D" id="1.10.880.10">
    <property type="entry name" value="Transcription factor, Skn-1-like, DNA-binding domain"/>
    <property type="match status" value="1"/>
</dbReference>
<feature type="region of interest" description="Disordered" evidence="8">
    <location>
        <begin position="298"/>
        <end position="399"/>
    </location>
</feature>
<dbReference type="PANTHER" id="PTHR24411">
    <property type="entry name" value="NUCLEAR FACTOR ERYTHROID 2-RELATED FACTOR"/>
    <property type="match status" value="1"/>
</dbReference>
<evidence type="ECO:0000256" key="1">
    <source>
        <dbReference type="ARBA" id="ARBA00008157"/>
    </source>
</evidence>
<feature type="compositionally biased region" description="Low complexity" evidence="8">
    <location>
        <begin position="418"/>
        <end position="428"/>
    </location>
</feature>
<dbReference type="InterPro" id="IPR047167">
    <property type="entry name" value="NFE2-like"/>
</dbReference>
<evidence type="ECO:0000313" key="11">
    <source>
        <dbReference type="Proteomes" id="UP001221898"/>
    </source>
</evidence>
<keyword evidence="5" id="KW-0804">Transcription</keyword>
<dbReference type="AlphaFoldDB" id="A0AAD7WNA6"/>
<keyword evidence="3" id="KW-0238">DNA-binding</keyword>
<dbReference type="GO" id="GO:0005634">
    <property type="term" value="C:nucleus"/>
    <property type="evidence" value="ECO:0007669"/>
    <property type="project" value="TreeGrafter"/>
</dbReference>
<dbReference type="SUPFAM" id="SSF57959">
    <property type="entry name" value="Leucine zipper domain"/>
    <property type="match status" value="1"/>
</dbReference>
<dbReference type="InterPro" id="IPR004826">
    <property type="entry name" value="bZIP_Maf"/>
</dbReference>
<evidence type="ECO:0000256" key="3">
    <source>
        <dbReference type="ARBA" id="ARBA00023125"/>
    </source>
</evidence>
<evidence type="ECO:0000256" key="8">
    <source>
        <dbReference type="SAM" id="MobiDB-lite"/>
    </source>
</evidence>
<keyword evidence="4" id="KW-0010">Activator</keyword>
<comment type="caution">
    <text evidence="10">The sequence shown here is derived from an EMBL/GenBank/DDBJ whole genome shotgun (WGS) entry which is preliminary data.</text>
</comment>
<evidence type="ECO:0000259" key="9">
    <source>
        <dbReference type="PROSITE" id="PS50217"/>
    </source>
</evidence>
<feature type="compositionally biased region" description="Acidic residues" evidence="8">
    <location>
        <begin position="374"/>
        <end position="389"/>
    </location>
</feature>
<dbReference type="Proteomes" id="UP001221898">
    <property type="component" value="Unassembled WGS sequence"/>
</dbReference>
<dbReference type="CDD" id="cd14720">
    <property type="entry name" value="bZIP_NFE2-like"/>
    <property type="match status" value="1"/>
</dbReference>
<dbReference type="GO" id="GO:0000981">
    <property type="term" value="F:DNA-binding transcription factor activity, RNA polymerase II-specific"/>
    <property type="evidence" value="ECO:0007669"/>
    <property type="project" value="TreeGrafter"/>
</dbReference>
<evidence type="ECO:0000256" key="4">
    <source>
        <dbReference type="ARBA" id="ARBA00023159"/>
    </source>
</evidence>
<keyword evidence="11" id="KW-1185">Reference proteome</keyword>
<reference evidence="10" key="1">
    <citation type="journal article" date="2023" name="Science">
        <title>Genome structures resolve the early diversification of teleost fishes.</title>
        <authorList>
            <person name="Parey E."/>
            <person name="Louis A."/>
            <person name="Montfort J."/>
            <person name="Bouchez O."/>
            <person name="Roques C."/>
            <person name="Iampietro C."/>
            <person name="Lluch J."/>
            <person name="Castinel A."/>
            <person name="Donnadieu C."/>
            <person name="Desvignes T."/>
            <person name="Floi Bucao C."/>
            <person name="Jouanno E."/>
            <person name="Wen M."/>
            <person name="Mejri S."/>
            <person name="Dirks R."/>
            <person name="Jansen H."/>
            <person name="Henkel C."/>
            <person name="Chen W.J."/>
            <person name="Zahm M."/>
            <person name="Cabau C."/>
            <person name="Klopp C."/>
            <person name="Thompson A.W."/>
            <person name="Robinson-Rechavi M."/>
            <person name="Braasch I."/>
            <person name="Lecointre G."/>
            <person name="Bobe J."/>
            <person name="Postlethwait J.H."/>
            <person name="Berthelot C."/>
            <person name="Roest Crollius H."/>
            <person name="Guiguen Y."/>
        </authorList>
    </citation>
    <scope>NUCLEOTIDE SEQUENCE</scope>
    <source>
        <strain evidence="10">NC1722</strain>
    </source>
</reference>
<dbReference type="PANTHER" id="PTHR24411:SF3">
    <property type="entry name" value="NUCLEAR FACTOR ERYTHROID 2-RELATED FACTOR 2"/>
    <property type="match status" value="1"/>
</dbReference>
<evidence type="ECO:0000256" key="2">
    <source>
        <dbReference type="ARBA" id="ARBA00023015"/>
    </source>
</evidence>
<gene>
    <name evidence="10" type="ORF">AAFF_G00351330</name>
</gene>